<feature type="domain" description="FAD-binding PCMH-type" evidence="4">
    <location>
        <begin position="1"/>
        <end position="178"/>
    </location>
</feature>
<evidence type="ECO:0000256" key="1">
    <source>
        <dbReference type="ARBA" id="ARBA00022630"/>
    </source>
</evidence>
<dbReference type="InterPro" id="IPR002346">
    <property type="entry name" value="Mopterin_DH_FAD-bd"/>
</dbReference>
<keyword evidence="3" id="KW-0560">Oxidoreductase</keyword>
<dbReference type="SMART" id="SM01092">
    <property type="entry name" value="CO_deh_flav_C"/>
    <property type="match status" value="1"/>
</dbReference>
<proteinExistence type="predicted"/>
<accession>A8ML09</accession>
<dbReference type="InterPro" id="IPR016166">
    <property type="entry name" value="FAD-bd_PCMH"/>
</dbReference>
<dbReference type="InterPro" id="IPR016167">
    <property type="entry name" value="FAD-bd_PCMH_sub1"/>
</dbReference>
<keyword evidence="6" id="KW-1185">Reference proteome</keyword>
<dbReference type="AlphaFoldDB" id="A8ML09"/>
<dbReference type="InterPro" id="IPR036318">
    <property type="entry name" value="FAD-bd_PCMH-like_sf"/>
</dbReference>
<dbReference type="GO" id="GO:0016491">
    <property type="term" value="F:oxidoreductase activity"/>
    <property type="evidence" value="ECO:0007669"/>
    <property type="project" value="UniProtKB-KW"/>
</dbReference>
<dbReference type="Pfam" id="PF00941">
    <property type="entry name" value="FAD_binding_5"/>
    <property type="match status" value="1"/>
</dbReference>
<dbReference type="STRING" id="350688.Clos_0263"/>
<dbReference type="Gene3D" id="3.30.465.10">
    <property type="match status" value="1"/>
</dbReference>
<sequence length="279" mass="31689">MIPFDFKYYRPETLEEAIELYREVKKQGAKPMYYGGGTEFISMARMHNVYSDAIIDIKGIPECNVHEIRDDRLYLGAALTLTQIAELNFFPLLSLTIERIADHTIQGKITLGGNLAGTIIYREAILPLLVAESNVVLAGYSGIHTVPLKDVFQEKLLLSEGDMILQVIVGKEFLSLPYFHVKRTKYEKIDYPLITASALQKNKNIQIAFSGLCDSPFRSILVEEILNNGDYSFQEKIRRVLENIPAPILEDVSGSSEYRKFVVQQILQDVLKRFEVSHP</sequence>
<dbReference type="PANTHER" id="PTHR42659">
    <property type="entry name" value="XANTHINE DEHYDROGENASE SUBUNIT C-RELATED"/>
    <property type="match status" value="1"/>
</dbReference>
<keyword evidence="2" id="KW-0274">FAD</keyword>
<evidence type="ECO:0000259" key="4">
    <source>
        <dbReference type="PROSITE" id="PS51387"/>
    </source>
</evidence>
<dbReference type="eggNOG" id="COG1319">
    <property type="taxonomic scope" value="Bacteria"/>
</dbReference>
<dbReference type="PANTHER" id="PTHR42659:SF2">
    <property type="entry name" value="XANTHINE DEHYDROGENASE SUBUNIT C-RELATED"/>
    <property type="match status" value="1"/>
</dbReference>
<organism evidence="5 6">
    <name type="scientific">Alkaliphilus oremlandii (strain OhILAs)</name>
    <name type="common">Clostridium oremlandii (strain OhILAs)</name>
    <dbReference type="NCBI Taxonomy" id="350688"/>
    <lineage>
        <taxon>Bacteria</taxon>
        <taxon>Bacillati</taxon>
        <taxon>Bacillota</taxon>
        <taxon>Clostridia</taxon>
        <taxon>Peptostreptococcales</taxon>
        <taxon>Natronincolaceae</taxon>
        <taxon>Alkaliphilus</taxon>
    </lineage>
</organism>
<dbReference type="SUPFAM" id="SSF56176">
    <property type="entry name" value="FAD-binding/transporter-associated domain-like"/>
    <property type="match status" value="1"/>
</dbReference>
<dbReference type="Proteomes" id="UP000000269">
    <property type="component" value="Chromosome"/>
</dbReference>
<evidence type="ECO:0000256" key="2">
    <source>
        <dbReference type="ARBA" id="ARBA00022827"/>
    </source>
</evidence>
<evidence type="ECO:0000256" key="3">
    <source>
        <dbReference type="ARBA" id="ARBA00023002"/>
    </source>
</evidence>
<dbReference type="InterPro" id="IPR005107">
    <property type="entry name" value="CO_DH_flav_C"/>
</dbReference>
<protein>
    <submittedName>
        <fullName evidence="5">Molybdopterin dehydrogenase FAD-binding</fullName>
    </submittedName>
</protein>
<dbReference type="SUPFAM" id="SSF55447">
    <property type="entry name" value="CO dehydrogenase flavoprotein C-terminal domain-like"/>
    <property type="match status" value="1"/>
</dbReference>
<dbReference type="OrthoDB" id="9789842at2"/>
<dbReference type="Gene3D" id="3.30.43.10">
    <property type="entry name" value="Uridine Diphospho-n-acetylenolpyruvylglucosamine Reductase, domain 2"/>
    <property type="match status" value="1"/>
</dbReference>
<dbReference type="InterPro" id="IPR036683">
    <property type="entry name" value="CO_DH_flav_C_dom_sf"/>
</dbReference>
<dbReference type="EMBL" id="CP000853">
    <property type="protein sequence ID" value="ABW17826.1"/>
    <property type="molecule type" value="Genomic_DNA"/>
</dbReference>
<keyword evidence="1" id="KW-0285">Flavoprotein</keyword>
<evidence type="ECO:0000313" key="6">
    <source>
        <dbReference type="Proteomes" id="UP000000269"/>
    </source>
</evidence>
<dbReference type="HOGENOM" id="CLU_058050_5_0_9"/>
<dbReference type="GO" id="GO:0071949">
    <property type="term" value="F:FAD binding"/>
    <property type="evidence" value="ECO:0007669"/>
    <property type="project" value="InterPro"/>
</dbReference>
<dbReference type="RefSeq" id="WP_012158141.1">
    <property type="nucleotide sequence ID" value="NC_009922.1"/>
</dbReference>
<dbReference type="InterPro" id="IPR016169">
    <property type="entry name" value="FAD-bd_PCMH_sub2"/>
</dbReference>
<evidence type="ECO:0000313" key="5">
    <source>
        <dbReference type="EMBL" id="ABW17826.1"/>
    </source>
</evidence>
<dbReference type="PROSITE" id="PS51387">
    <property type="entry name" value="FAD_PCMH"/>
    <property type="match status" value="1"/>
</dbReference>
<reference evidence="6" key="1">
    <citation type="submission" date="2007-10" db="EMBL/GenBank/DDBJ databases">
        <title>Complete genome of Alkaliphilus oremlandii OhILAs.</title>
        <authorList>
            <person name="Copeland A."/>
            <person name="Lucas S."/>
            <person name="Lapidus A."/>
            <person name="Barry K."/>
            <person name="Detter J.C."/>
            <person name="Glavina del Rio T."/>
            <person name="Hammon N."/>
            <person name="Israni S."/>
            <person name="Dalin E."/>
            <person name="Tice H."/>
            <person name="Pitluck S."/>
            <person name="Chain P."/>
            <person name="Malfatti S."/>
            <person name="Shin M."/>
            <person name="Vergez L."/>
            <person name="Schmutz J."/>
            <person name="Larimer F."/>
            <person name="Land M."/>
            <person name="Hauser L."/>
            <person name="Kyrpides N."/>
            <person name="Mikhailova N."/>
            <person name="Stolz J.F."/>
            <person name="Dawson A."/>
            <person name="Fisher E."/>
            <person name="Crable B."/>
            <person name="Perera E."/>
            <person name="Lisak J."/>
            <person name="Ranganathan M."/>
            <person name="Basu P."/>
            <person name="Richardson P."/>
        </authorList>
    </citation>
    <scope>NUCLEOTIDE SEQUENCE [LARGE SCALE GENOMIC DNA]</scope>
    <source>
        <strain evidence="6">OhILAs</strain>
    </source>
</reference>
<gene>
    <name evidence="5" type="ordered locus">Clos_0263</name>
</gene>
<dbReference type="InterPro" id="IPR051312">
    <property type="entry name" value="Diverse_Substr_Oxidored"/>
</dbReference>
<dbReference type="KEGG" id="aoe:Clos_0263"/>
<name>A8ML09_ALKOO</name>